<organism evidence="1">
    <name type="scientific">Anguilla anguilla</name>
    <name type="common">European freshwater eel</name>
    <name type="synonym">Muraena anguilla</name>
    <dbReference type="NCBI Taxonomy" id="7936"/>
    <lineage>
        <taxon>Eukaryota</taxon>
        <taxon>Metazoa</taxon>
        <taxon>Chordata</taxon>
        <taxon>Craniata</taxon>
        <taxon>Vertebrata</taxon>
        <taxon>Euteleostomi</taxon>
        <taxon>Actinopterygii</taxon>
        <taxon>Neopterygii</taxon>
        <taxon>Teleostei</taxon>
        <taxon>Anguilliformes</taxon>
        <taxon>Anguillidae</taxon>
        <taxon>Anguilla</taxon>
    </lineage>
</organism>
<protein>
    <submittedName>
        <fullName evidence="1">Uncharacterized protein</fullName>
    </submittedName>
</protein>
<evidence type="ECO:0000313" key="1">
    <source>
        <dbReference type="EMBL" id="JAH40839.1"/>
    </source>
</evidence>
<dbReference type="AlphaFoldDB" id="A0A0E9SHK4"/>
<sequence>MSLICSQHSRKIEPNQDVLLDFCFPIKERYDLWRARTKKAGFICQAGCEGRT</sequence>
<reference evidence="1" key="1">
    <citation type="submission" date="2014-11" db="EMBL/GenBank/DDBJ databases">
        <authorList>
            <person name="Amaro Gonzalez C."/>
        </authorList>
    </citation>
    <scope>NUCLEOTIDE SEQUENCE</scope>
</reference>
<dbReference type="EMBL" id="GBXM01067738">
    <property type="protein sequence ID" value="JAH40839.1"/>
    <property type="molecule type" value="Transcribed_RNA"/>
</dbReference>
<reference evidence="1" key="2">
    <citation type="journal article" date="2015" name="Fish Shellfish Immunol.">
        <title>Early steps in the European eel (Anguilla anguilla)-Vibrio vulnificus interaction in the gills: Role of the RtxA13 toxin.</title>
        <authorList>
            <person name="Callol A."/>
            <person name="Pajuelo D."/>
            <person name="Ebbesson L."/>
            <person name="Teles M."/>
            <person name="MacKenzie S."/>
            <person name="Amaro C."/>
        </authorList>
    </citation>
    <scope>NUCLEOTIDE SEQUENCE</scope>
</reference>
<proteinExistence type="predicted"/>
<name>A0A0E9SHK4_ANGAN</name>
<accession>A0A0E9SHK4</accession>